<evidence type="ECO:0000256" key="1">
    <source>
        <dbReference type="ARBA" id="ARBA00004651"/>
    </source>
</evidence>
<sequence>MLEYFLPLLTLCMIQSGTPGPNNIMLTASGKNFGYIKTIPHMLGVVLGFLTLLVVLSLGLITIFNQYPIVQTVLKYIGACYLLYLAYRIYSSDNKDDSLKSRPLTFIEVTLFQYVNPKGIMMGITTISIYTDFNKYEFIDSFTEGMMFIFLSYTIVNIIAVVGWTAVGVTLDNFIKSKKAIKRFNTTMAILLVLTIGIIFSDFS</sequence>
<protein>
    <recommendedName>
        <fullName evidence="8">Lysine transporter LysE</fullName>
    </recommendedName>
</protein>
<evidence type="ECO:0000256" key="2">
    <source>
        <dbReference type="ARBA" id="ARBA00022475"/>
    </source>
</evidence>
<evidence type="ECO:0000256" key="5">
    <source>
        <dbReference type="ARBA" id="ARBA00023136"/>
    </source>
</evidence>
<feature type="transmembrane region" description="Helical" evidence="6">
    <location>
        <begin position="146"/>
        <end position="171"/>
    </location>
</feature>
<dbReference type="InterPro" id="IPR001123">
    <property type="entry name" value="LeuE-type"/>
</dbReference>
<organism evidence="7">
    <name type="scientific">marine metagenome</name>
    <dbReference type="NCBI Taxonomy" id="408172"/>
    <lineage>
        <taxon>unclassified sequences</taxon>
        <taxon>metagenomes</taxon>
        <taxon>ecological metagenomes</taxon>
    </lineage>
</organism>
<dbReference type="GO" id="GO:0005886">
    <property type="term" value="C:plasma membrane"/>
    <property type="evidence" value="ECO:0007669"/>
    <property type="project" value="UniProtKB-SubCell"/>
</dbReference>
<gene>
    <name evidence="7" type="ORF">METZ01_LOCUS390305</name>
</gene>
<dbReference type="GO" id="GO:0033228">
    <property type="term" value="P:cysteine export across plasma membrane"/>
    <property type="evidence" value="ECO:0007669"/>
    <property type="project" value="TreeGrafter"/>
</dbReference>
<dbReference type="PANTHER" id="PTHR30086:SF20">
    <property type="entry name" value="ARGININE EXPORTER PROTEIN ARGO-RELATED"/>
    <property type="match status" value="1"/>
</dbReference>
<reference evidence="7" key="1">
    <citation type="submission" date="2018-05" db="EMBL/GenBank/DDBJ databases">
        <authorList>
            <person name="Lanie J.A."/>
            <person name="Ng W.-L."/>
            <person name="Kazmierczak K.M."/>
            <person name="Andrzejewski T.M."/>
            <person name="Davidsen T.M."/>
            <person name="Wayne K.J."/>
            <person name="Tettelin H."/>
            <person name="Glass J.I."/>
            <person name="Rusch D."/>
            <person name="Podicherti R."/>
            <person name="Tsui H.-C.T."/>
            <person name="Winkler M.E."/>
        </authorList>
    </citation>
    <scope>NUCLEOTIDE SEQUENCE</scope>
</reference>
<feature type="transmembrane region" description="Helical" evidence="6">
    <location>
        <begin position="183"/>
        <end position="201"/>
    </location>
</feature>
<evidence type="ECO:0000256" key="3">
    <source>
        <dbReference type="ARBA" id="ARBA00022692"/>
    </source>
</evidence>
<evidence type="ECO:0008006" key="8">
    <source>
        <dbReference type="Google" id="ProtNLM"/>
    </source>
</evidence>
<proteinExistence type="predicted"/>
<keyword evidence="4 6" id="KW-1133">Transmembrane helix</keyword>
<accession>A0A382UUU9</accession>
<evidence type="ECO:0000313" key="7">
    <source>
        <dbReference type="EMBL" id="SVD37451.1"/>
    </source>
</evidence>
<feature type="transmembrane region" description="Helical" evidence="6">
    <location>
        <begin position="73"/>
        <end position="90"/>
    </location>
</feature>
<dbReference type="Pfam" id="PF01810">
    <property type="entry name" value="LysE"/>
    <property type="match status" value="1"/>
</dbReference>
<keyword evidence="2" id="KW-1003">Cell membrane</keyword>
<evidence type="ECO:0000256" key="6">
    <source>
        <dbReference type="SAM" id="Phobius"/>
    </source>
</evidence>
<dbReference type="GO" id="GO:0015171">
    <property type="term" value="F:amino acid transmembrane transporter activity"/>
    <property type="evidence" value="ECO:0007669"/>
    <property type="project" value="TreeGrafter"/>
</dbReference>
<feature type="transmembrane region" description="Helical" evidence="6">
    <location>
        <begin position="40"/>
        <end position="61"/>
    </location>
</feature>
<dbReference type="EMBL" id="UINC01146616">
    <property type="protein sequence ID" value="SVD37451.1"/>
    <property type="molecule type" value="Genomic_DNA"/>
</dbReference>
<evidence type="ECO:0000256" key="4">
    <source>
        <dbReference type="ARBA" id="ARBA00022989"/>
    </source>
</evidence>
<keyword evidence="5 6" id="KW-0472">Membrane</keyword>
<dbReference type="AlphaFoldDB" id="A0A382UUU9"/>
<name>A0A382UUU9_9ZZZZ</name>
<dbReference type="PANTHER" id="PTHR30086">
    <property type="entry name" value="ARGININE EXPORTER PROTEIN ARGO"/>
    <property type="match status" value="1"/>
</dbReference>
<keyword evidence="3 6" id="KW-0812">Transmembrane</keyword>
<comment type="subcellular location">
    <subcellularLocation>
        <location evidence="1">Cell membrane</location>
        <topology evidence="1">Multi-pass membrane protein</topology>
    </subcellularLocation>
</comment>